<accession>A0A968GCM5</accession>
<evidence type="ECO:0000256" key="6">
    <source>
        <dbReference type="SAM" id="Phobius"/>
    </source>
</evidence>
<sequence>MDGLLSYAQESQNFPTTDESIFLLEKPTTDNTNPTASQSIGFLGFLQAFLSLIFVLGLIYLTIFFLKKFSGKQSMDSSHIQVLETQTLKSGSLINIVEIADRIFILGIGENITPIAEITDKESIDKLRLAYSHKTSSQPQRFMTLLQGRFTQAKSEENHRPIAETPLHNKDFLKSYTHRLHQSKEPFQEDNHNE</sequence>
<evidence type="ECO:0000313" key="8">
    <source>
        <dbReference type="Proteomes" id="UP000711995"/>
    </source>
</evidence>
<dbReference type="GO" id="GO:0044781">
    <property type="term" value="P:bacterial-type flagellum organization"/>
    <property type="evidence" value="ECO:0007669"/>
    <property type="project" value="InterPro"/>
</dbReference>
<gene>
    <name evidence="7" type="ORF">HCT14_03055</name>
</gene>
<evidence type="ECO:0000256" key="1">
    <source>
        <dbReference type="ARBA" id="ARBA00004236"/>
    </source>
</evidence>
<comment type="caution">
    <text evidence="7">The sequence shown here is derived from an EMBL/GenBank/DDBJ whole genome shotgun (WGS) entry which is preliminary data.</text>
</comment>
<comment type="subcellular location">
    <subcellularLocation>
        <location evidence="1">Cell membrane</location>
    </subcellularLocation>
</comment>
<proteinExistence type="predicted"/>
<dbReference type="EMBL" id="JAATLJ010000001">
    <property type="protein sequence ID" value="NIZ40494.1"/>
    <property type="molecule type" value="Genomic_DNA"/>
</dbReference>
<evidence type="ECO:0000313" key="7">
    <source>
        <dbReference type="EMBL" id="NIZ40494.1"/>
    </source>
</evidence>
<evidence type="ECO:0000256" key="4">
    <source>
        <dbReference type="ARBA" id="ARBA00022989"/>
    </source>
</evidence>
<keyword evidence="2" id="KW-1003">Cell membrane</keyword>
<keyword evidence="5 6" id="KW-0472">Membrane</keyword>
<dbReference type="AlphaFoldDB" id="A0A968GCM5"/>
<reference evidence="7 8" key="1">
    <citation type="submission" date="2020-03" db="EMBL/GenBank/DDBJ databases">
        <title>Spirochaetal bacteria isolated from arthropods constitute a novel genus Entomospira genus novum within the order Spirochaetales.</title>
        <authorList>
            <person name="Grana-Miraglia L."/>
            <person name="Sikutova S."/>
            <person name="Fingerle V."/>
            <person name="Sing A."/>
            <person name="Castillo-Ramirez S."/>
            <person name="Margos G."/>
            <person name="Rudolf I."/>
        </authorList>
    </citation>
    <scope>NUCLEOTIDE SEQUENCE [LARGE SCALE GENOMIC DNA]</scope>
    <source>
        <strain evidence="7 8">BR193</strain>
    </source>
</reference>
<name>A0A968GCM5_9SPIO</name>
<keyword evidence="8" id="KW-1185">Reference proteome</keyword>
<dbReference type="Pfam" id="PF04347">
    <property type="entry name" value="FliO"/>
    <property type="match status" value="1"/>
</dbReference>
<evidence type="ECO:0000256" key="3">
    <source>
        <dbReference type="ARBA" id="ARBA00022692"/>
    </source>
</evidence>
<keyword evidence="4 6" id="KW-1133">Transmembrane helix</keyword>
<protein>
    <submittedName>
        <fullName evidence="7">FliO/MopB family protein</fullName>
    </submittedName>
</protein>
<evidence type="ECO:0000256" key="5">
    <source>
        <dbReference type="ARBA" id="ARBA00023136"/>
    </source>
</evidence>
<evidence type="ECO:0000256" key="2">
    <source>
        <dbReference type="ARBA" id="ARBA00022475"/>
    </source>
</evidence>
<dbReference type="RefSeq" id="WP_167700090.1">
    <property type="nucleotide sequence ID" value="NZ_CP118174.1"/>
</dbReference>
<dbReference type="InterPro" id="IPR022781">
    <property type="entry name" value="Flagellar_biosynth_FliO"/>
</dbReference>
<organism evidence="7 8">
    <name type="scientific">Entomospira entomophila</name>
    <dbReference type="NCBI Taxonomy" id="2719988"/>
    <lineage>
        <taxon>Bacteria</taxon>
        <taxon>Pseudomonadati</taxon>
        <taxon>Spirochaetota</taxon>
        <taxon>Spirochaetia</taxon>
        <taxon>Spirochaetales</taxon>
        <taxon>Spirochaetaceae</taxon>
        <taxon>Entomospira</taxon>
    </lineage>
</organism>
<feature type="transmembrane region" description="Helical" evidence="6">
    <location>
        <begin position="40"/>
        <end position="66"/>
    </location>
</feature>
<dbReference type="GO" id="GO:0016020">
    <property type="term" value="C:membrane"/>
    <property type="evidence" value="ECO:0007669"/>
    <property type="project" value="InterPro"/>
</dbReference>
<dbReference type="Proteomes" id="UP000711995">
    <property type="component" value="Unassembled WGS sequence"/>
</dbReference>
<keyword evidence="3 6" id="KW-0812">Transmembrane</keyword>